<organism evidence="2 3">
    <name type="scientific">Synaphobranchus kaupii</name>
    <name type="common">Kaup's arrowtooth eel</name>
    <dbReference type="NCBI Taxonomy" id="118154"/>
    <lineage>
        <taxon>Eukaryota</taxon>
        <taxon>Metazoa</taxon>
        <taxon>Chordata</taxon>
        <taxon>Craniata</taxon>
        <taxon>Vertebrata</taxon>
        <taxon>Euteleostomi</taxon>
        <taxon>Actinopterygii</taxon>
        <taxon>Neopterygii</taxon>
        <taxon>Teleostei</taxon>
        <taxon>Anguilliformes</taxon>
        <taxon>Synaphobranchidae</taxon>
        <taxon>Synaphobranchus</taxon>
    </lineage>
</organism>
<evidence type="ECO:0000313" key="3">
    <source>
        <dbReference type="Proteomes" id="UP001152622"/>
    </source>
</evidence>
<evidence type="ECO:0000256" key="1">
    <source>
        <dbReference type="SAM" id="MobiDB-lite"/>
    </source>
</evidence>
<proteinExistence type="predicted"/>
<reference evidence="2" key="1">
    <citation type="journal article" date="2023" name="Science">
        <title>Genome structures resolve the early diversification of teleost fishes.</title>
        <authorList>
            <person name="Parey E."/>
            <person name="Louis A."/>
            <person name="Montfort J."/>
            <person name="Bouchez O."/>
            <person name="Roques C."/>
            <person name="Iampietro C."/>
            <person name="Lluch J."/>
            <person name="Castinel A."/>
            <person name="Donnadieu C."/>
            <person name="Desvignes T."/>
            <person name="Floi Bucao C."/>
            <person name="Jouanno E."/>
            <person name="Wen M."/>
            <person name="Mejri S."/>
            <person name="Dirks R."/>
            <person name="Jansen H."/>
            <person name="Henkel C."/>
            <person name="Chen W.J."/>
            <person name="Zahm M."/>
            <person name="Cabau C."/>
            <person name="Klopp C."/>
            <person name="Thompson A.W."/>
            <person name="Robinson-Rechavi M."/>
            <person name="Braasch I."/>
            <person name="Lecointre G."/>
            <person name="Bobe J."/>
            <person name="Postlethwait J.H."/>
            <person name="Berthelot C."/>
            <person name="Roest Crollius H."/>
            <person name="Guiguen Y."/>
        </authorList>
    </citation>
    <scope>NUCLEOTIDE SEQUENCE</scope>
    <source>
        <strain evidence="2">WJC10195</strain>
    </source>
</reference>
<feature type="compositionally biased region" description="Low complexity" evidence="1">
    <location>
        <begin position="51"/>
        <end position="61"/>
    </location>
</feature>
<dbReference type="AlphaFoldDB" id="A0A9Q1IYU6"/>
<protein>
    <submittedName>
        <fullName evidence="2">Uncharacterized protein</fullName>
    </submittedName>
</protein>
<dbReference type="EMBL" id="JAINUF010000005">
    <property type="protein sequence ID" value="KAJ8359521.1"/>
    <property type="molecule type" value="Genomic_DNA"/>
</dbReference>
<name>A0A9Q1IYU6_SYNKA</name>
<feature type="region of interest" description="Disordered" evidence="1">
    <location>
        <begin position="51"/>
        <end position="78"/>
    </location>
</feature>
<sequence length="78" mass="7935">MAEVGQSDRSSPLAAGDVTDGAGLRAATGRIPSIIITSESSPAFLPFLRSSSRTSRARNTNVGLGMGSATVETQGLVQ</sequence>
<accession>A0A9Q1IYU6</accession>
<keyword evidence="3" id="KW-1185">Reference proteome</keyword>
<feature type="region of interest" description="Disordered" evidence="1">
    <location>
        <begin position="1"/>
        <end position="22"/>
    </location>
</feature>
<dbReference type="Proteomes" id="UP001152622">
    <property type="component" value="Chromosome 5"/>
</dbReference>
<gene>
    <name evidence="2" type="ORF">SKAU_G00160460</name>
</gene>
<evidence type="ECO:0000313" key="2">
    <source>
        <dbReference type="EMBL" id="KAJ8359521.1"/>
    </source>
</evidence>
<comment type="caution">
    <text evidence="2">The sequence shown here is derived from an EMBL/GenBank/DDBJ whole genome shotgun (WGS) entry which is preliminary data.</text>
</comment>